<reference evidence="1 2" key="1">
    <citation type="submission" date="2023-08" db="EMBL/GenBank/DDBJ databases">
        <title>Pleionea litopenaei sp. nov., isolated from stomach of juvenile Litopenaeus vannamei.</title>
        <authorList>
            <person name="Rho A.M."/>
            <person name="Hwang C.Y."/>
        </authorList>
    </citation>
    <scope>NUCLEOTIDE SEQUENCE [LARGE SCALE GENOMIC DNA]</scope>
    <source>
        <strain evidence="1 2">HL-JVS1</strain>
    </source>
</reference>
<proteinExistence type="predicted"/>
<evidence type="ECO:0000313" key="1">
    <source>
        <dbReference type="EMBL" id="WMS87910.1"/>
    </source>
</evidence>
<dbReference type="KEGG" id="plei:Q9312_03075"/>
<dbReference type="AlphaFoldDB" id="A0AA51X8A6"/>
<name>A0AA51X8A6_9GAMM</name>
<keyword evidence="2" id="KW-1185">Reference proteome</keyword>
<organism evidence="1 2">
    <name type="scientific">Pleionea litopenaei</name>
    <dbReference type="NCBI Taxonomy" id="3070815"/>
    <lineage>
        <taxon>Bacteria</taxon>
        <taxon>Pseudomonadati</taxon>
        <taxon>Pseudomonadota</taxon>
        <taxon>Gammaproteobacteria</taxon>
        <taxon>Oceanospirillales</taxon>
        <taxon>Pleioneaceae</taxon>
        <taxon>Pleionea</taxon>
    </lineage>
</organism>
<dbReference type="RefSeq" id="WP_309203071.1">
    <property type="nucleotide sequence ID" value="NZ_CP133548.1"/>
</dbReference>
<accession>A0AA51X8A6</accession>
<dbReference type="Proteomes" id="UP001239782">
    <property type="component" value="Chromosome"/>
</dbReference>
<sequence length="274" mass="31779">MEGKFYYAIWSISKGVNVLYLQGNEDIRGEANDFELAKELLYQSILEWNGDGEPQIEILNYSSDEWYLCNPIGYSEVDDVESYFIDGVCESCSYPRGQRSKKPFDLRLKPSAGITSIQTPVERIYLFRGSLVRKLQMYSNNSLTFREVFFKGLSTDYFELLNEPRINYVLENSISLNEKYRTTFICKSCQRVSYTGKQNLDDYFFPKHEFNSVIEVIRPDALTKASIAINGTLLKDGIKRNKAEKFLTTKIKLLDEGEFYIPEVTKEVDFIDWG</sequence>
<gene>
    <name evidence="1" type="ORF">Q9312_03075</name>
</gene>
<protein>
    <submittedName>
        <fullName evidence="1">Uncharacterized protein</fullName>
    </submittedName>
</protein>
<dbReference type="EMBL" id="CP133548">
    <property type="protein sequence ID" value="WMS87910.1"/>
    <property type="molecule type" value="Genomic_DNA"/>
</dbReference>
<evidence type="ECO:0000313" key="2">
    <source>
        <dbReference type="Proteomes" id="UP001239782"/>
    </source>
</evidence>